<dbReference type="InterPro" id="IPR000764">
    <property type="entry name" value="Uridine_kinase-like"/>
</dbReference>
<keyword evidence="3 7" id="KW-0808">Transferase</keyword>
<evidence type="ECO:0000313" key="8">
    <source>
        <dbReference type="Proteomes" id="UP000004699"/>
    </source>
</evidence>
<dbReference type="GO" id="GO:0004849">
    <property type="term" value="F:uridine kinase activity"/>
    <property type="evidence" value="ECO:0007669"/>
    <property type="project" value="UniProtKB-EC"/>
</dbReference>
<dbReference type="OrthoDB" id="9777642at2"/>
<dbReference type="InterPro" id="IPR027417">
    <property type="entry name" value="P-loop_NTPase"/>
</dbReference>
<dbReference type="HOGENOM" id="CLU_021278_1_2_6"/>
<reference evidence="8" key="1">
    <citation type="journal article" date="2013" name="BMC Microbiol.">
        <title>Taxonomy and evolution of bacteriochlorophyll a-containing members of the OM60/NOR5 clade of marine gammaproteobacteria: description of Luminiphilus syltensis gen. nov., sp. nov., reclassification of Haliea rubra as Pseudohaliea rubra gen. nov., comb. nov., and emendation of Chromatocurvus halotolerans.</title>
        <authorList>
            <person name="Spring S."/>
            <person name="Riedel T."/>
            <person name="Sproer C."/>
            <person name="Yan S."/>
            <person name="Harder J."/>
            <person name="Fuchs B.M."/>
        </authorList>
    </citation>
    <scope>NUCLEOTIDE SEQUENCE [LARGE SCALE GENOMIC DNA]</scope>
    <source>
        <strain evidence="8">NOR51-B</strain>
    </source>
</reference>
<dbReference type="SUPFAM" id="SSF52540">
    <property type="entry name" value="P-loop containing nucleoside triphosphate hydrolases"/>
    <property type="match status" value="1"/>
</dbReference>
<dbReference type="AlphaFoldDB" id="B8KS95"/>
<evidence type="ECO:0000256" key="1">
    <source>
        <dbReference type="ARBA" id="ARBA00004690"/>
    </source>
</evidence>
<dbReference type="NCBIfam" id="NF004018">
    <property type="entry name" value="PRK05480.1"/>
    <property type="match status" value="1"/>
</dbReference>
<dbReference type="PANTHER" id="PTHR10285">
    <property type="entry name" value="URIDINE KINASE"/>
    <property type="match status" value="1"/>
</dbReference>
<dbReference type="CDD" id="cd02023">
    <property type="entry name" value="UMPK"/>
    <property type="match status" value="1"/>
</dbReference>
<dbReference type="STRING" id="565045.NOR51B_75"/>
<evidence type="ECO:0000256" key="2">
    <source>
        <dbReference type="ARBA" id="ARBA00012137"/>
    </source>
</evidence>
<dbReference type="UniPathway" id="UPA00574">
    <property type="reaction ID" value="UER00637"/>
</dbReference>
<evidence type="ECO:0000256" key="5">
    <source>
        <dbReference type="ARBA" id="ARBA00022777"/>
    </source>
</evidence>
<evidence type="ECO:0000256" key="4">
    <source>
        <dbReference type="ARBA" id="ARBA00022741"/>
    </source>
</evidence>
<keyword evidence="5 7" id="KW-0418">Kinase</keyword>
<dbReference type="GO" id="GO:0044206">
    <property type="term" value="P:UMP salvage"/>
    <property type="evidence" value="ECO:0007669"/>
    <property type="project" value="UniProtKB-UniPathway"/>
</dbReference>
<evidence type="ECO:0000256" key="3">
    <source>
        <dbReference type="ARBA" id="ARBA00022679"/>
    </source>
</evidence>
<dbReference type="Proteomes" id="UP000004699">
    <property type="component" value="Unassembled WGS sequence"/>
</dbReference>
<dbReference type="RefSeq" id="WP_009018886.1">
    <property type="nucleotide sequence ID" value="NZ_DS999411.1"/>
</dbReference>
<dbReference type="eggNOG" id="COG0572">
    <property type="taxonomic scope" value="Bacteria"/>
</dbReference>
<evidence type="ECO:0000313" key="7">
    <source>
        <dbReference type="EMBL" id="EED34138.1"/>
    </source>
</evidence>
<name>B8KS95_9GAMM</name>
<dbReference type="PRINTS" id="PR00988">
    <property type="entry name" value="URIDINKINASE"/>
</dbReference>
<protein>
    <recommendedName>
        <fullName evidence="2">uridine/cytidine kinase</fullName>
        <ecNumber evidence="2">2.7.1.48</ecNumber>
    </recommendedName>
</protein>
<dbReference type="InterPro" id="IPR006083">
    <property type="entry name" value="PRK/URK"/>
</dbReference>
<gene>
    <name evidence="7" type="primary">udk</name>
    <name evidence="7" type="ORF">NOR51B_75</name>
</gene>
<keyword evidence="4" id="KW-0547">Nucleotide-binding</keyword>
<dbReference type="EC" id="2.7.1.48" evidence="2"/>
<proteinExistence type="predicted"/>
<accession>B8KS95</accession>
<dbReference type="EMBL" id="DS999411">
    <property type="protein sequence ID" value="EED34138.1"/>
    <property type="molecule type" value="Genomic_DNA"/>
</dbReference>
<dbReference type="Gene3D" id="3.40.50.300">
    <property type="entry name" value="P-loop containing nucleotide triphosphate hydrolases"/>
    <property type="match status" value="1"/>
</dbReference>
<organism evidence="7 8">
    <name type="scientific">Luminiphilus syltensis NOR5-1B</name>
    <dbReference type="NCBI Taxonomy" id="565045"/>
    <lineage>
        <taxon>Bacteria</taxon>
        <taxon>Pseudomonadati</taxon>
        <taxon>Pseudomonadota</taxon>
        <taxon>Gammaproteobacteria</taxon>
        <taxon>Cellvibrionales</taxon>
        <taxon>Halieaceae</taxon>
        <taxon>Luminiphilus</taxon>
    </lineage>
</organism>
<evidence type="ECO:0000259" key="6">
    <source>
        <dbReference type="Pfam" id="PF00485"/>
    </source>
</evidence>
<comment type="pathway">
    <text evidence="1">Pyrimidine metabolism; UMP biosynthesis via salvage pathway; UMP from uridine: step 1/1.</text>
</comment>
<sequence length="216" mass="24100">MSNAKLNSAVHTLAVVGASGSGKSTLAQSLASRCQVSKALPDATLLTLDNYYKDLSHLSFAERDRLNFDHPSALDMDLFTDHVRMLSRGQLIEQPIYDFTVHSRTDRTELISPAPLLVIEGILLAAHEPLLALIDTLVFVDTPLELCLQRRIDRDVEQRNRSAASVREFWFDRAVPMFKTFGDPARSAADVVVDGRDDLNKMMTSLLDHLRPDLLV</sequence>
<feature type="domain" description="Phosphoribulokinase/uridine kinase" evidence="6">
    <location>
        <begin position="14"/>
        <end position="194"/>
    </location>
</feature>
<dbReference type="GO" id="GO:0005524">
    <property type="term" value="F:ATP binding"/>
    <property type="evidence" value="ECO:0007669"/>
    <property type="project" value="InterPro"/>
</dbReference>
<dbReference type="Pfam" id="PF00485">
    <property type="entry name" value="PRK"/>
    <property type="match status" value="1"/>
</dbReference>
<keyword evidence="8" id="KW-1185">Reference proteome</keyword>